<dbReference type="Proteomes" id="UP000887565">
    <property type="component" value="Unplaced"/>
</dbReference>
<proteinExistence type="predicted"/>
<organism evidence="1 2">
    <name type="scientific">Romanomermis culicivorax</name>
    <name type="common">Nematode worm</name>
    <dbReference type="NCBI Taxonomy" id="13658"/>
    <lineage>
        <taxon>Eukaryota</taxon>
        <taxon>Metazoa</taxon>
        <taxon>Ecdysozoa</taxon>
        <taxon>Nematoda</taxon>
        <taxon>Enoplea</taxon>
        <taxon>Dorylaimia</taxon>
        <taxon>Mermithida</taxon>
        <taxon>Mermithoidea</taxon>
        <taxon>Mermithidae</taxon>
        <taxon>Romanomermis</taxon>
    </lineage>
</organism>
<reference evidence="2" key="1">
    <citation type="submission" date="2022-11" db="UniProtKB">
        <authorList>
            <consortium name="WormBaseParasite"/>
        </authorList>
    </citation>
    <scope>IDENTIFICATION</scope>
</reference>
<evidence type="ECO:0000313" key="2">
    <source>
        <dbReference type="WBParaSite" id="nRc.2.0.1.t20473-RA"/>
    </source>
</evidence>
<protein>
    <submittedName>
        <fullName evidence="2">Uncharacterized protein</fullName>
    </submittedName>
</protein>
<sequence>MKIDLSSEEVSSCLGLPRTTIGVRSKSTCQRTALLPPHDTIYFLLPEGWDGYPDPPKFLDTGPMNQILLDPDPMLTVGLKNSLPPRISHKE</sequence>
<keyword evidence="1" id="KW-1185">Reference proteome</keyword>
<evidence type="ECO:0000313" key="1">
    <source>
        <dbReference type="Proteomes" id="UP000887565"/>
    </source>
</evidence>
<dbReference type="WBParaSite" id="nRc.2.0.1.t20473-RA">
    <property type="protein sequence ID" value="nRc.2.0.1.t20473-RA"/>
    <property type="gene ID" value="nRc.2.0.1.g20473"/>
</dbReference>
<name>A0A915J3R1_ROMCU</name>
<accession>A0A915J3R1</accession>
<dbReference type="AlphaFoldDB" id="A0A915J3R1"/>